<protein>
    <recommendedName>
        <fullName evidence="3">CoA transferase</fullName>
    </recommendedName>
</protein>
<accession>A0ABN3VEG3</accession>
<evidence type="ECO:0000313" key="2">
    <source>
        <dbReference type="Proteomes" id="UP001500979"/>
    </source>
</evidence>
<reference evidence="1 2" key="1">
    <citation type="journal article" date="2019" name="Int. J. Syst. Evol. Microbiol.">
        <title>The Global Catalogue of Microorganisms (GCM) 10K type strain sequencing project: providing services to taxonomists for standard genome sequencing and annotation.</title>
        <authorList>
            <consortium name="The Broad Institute Genomics Platform"/>
            <consortium name="The Broad Institute Genome Sequencing Center for Infectious Disease"/>
            <person name="Wu L."/>
            <person name="Ma J."/>
        </authorList>
    </citation>
    <scope>NUCLEOTIDE SEQUENCE [LARGE SCALE GENOMIC DNA]</scope>
    <source>
        <strain evidence="1 2">JCM 9383</strain>
    </source>
</reference>
<evidence type="ECO:0000313" key="1">
    <source>
        <dbReference type="EMBL" id="GAA2796592.1"/>
    </source>
</evidence>
<name>A0ABN3VEG3_9PSEU</name>
<dbReference type="RefSeq" id="WP_344680866.1">
    <property type="nucleotide sequence ID" value="NZ_BAAAUX010000014.1"/>
</dbReference>
<dbReference type="EMBL" id="BAAAUX010000014">
    <property type="protein sequence ID" value="GAA2796592.1"/>
    <property type="molecule type" value="Genomic_DNA"/>
</dbReference>
<dbReference type="Pfam" id="PF02515">
    <property type="entry name" value="CoA_transf_3"/>
    <property type="match status" value="2"/>
</dbReference>
<dbReference type="Proteomes" id="UP001500979">
    <property type="component" value="Unassembled WGS sequence"/>
</dbReference>
<keyword evidence="2" id="KW-1185">Reference proteome</keyword>
<gene>
    <name evidence="1" type="ORF">GCM10010470_34650</name>
</gene>
<comment type="caution">
    <text evidence="1">The sequence shown here is derived from an EMBL/GenBank/DDBJ whole genome shotgun (WGS) entry which is preliminary data.</text>
</comment>
<dbReference type="InterPro" id="IPR023606">
    <property type="entry name" value="CoA-Trfase_III_dom_1_sf"/>
</dbReference>
<dbReference type="SUPFAM" id="SSF89796">
    <property type="entry name" value="CoA-transferase family III (CaiB/BaiF)"/>
    <property type="match status" value="2"/>
</dbReference>
<dbReference type="InterPro" id="IPR003673">
    <property type="entry name" value="CoA-Trfase_fam_III"/>
</dbReference>
<sequence length="492" mass="51497">MTAVATAVAARNLALLEEVPAVGWEIDWAGPVGLPLADETSVQAACGIMHVHGRAGGRPAALAVDYASATAGVLAAQGVLAAGIGRARGLAVARVRTSVAQAALISLSQYLAAATADDPEEDHAPGTPDLRSADDVRFEMETLDAMDWLRFWTSLEADPGAVRRGWRPFQQRFATAACALPESLRAAVGARDFGAIAEAARNAGVSVLRVREDTEHPTRVSPWKLTKLGTAGTPARVAPLRLPLEGLTVVESTRRVQGPMAGHVLSLLGADVVRIEPPGGDPMRGIPPMAGDCSARFSALNAGKRVVEVDLKTAPGEVRELIADADVFLHNWAPGKAAQLGLDAEDLARVNPGLVYAWASGWGDEFGDAPPLGTDFLVQAHSGVAAALGRSPSLMTLTDVLGGLVCAQGVLAALLGRLTRGEGARVDSSLYSAAGLIPRTRSNREVLFTEDGYVAGRTPVCTDLRALASDPRFSPALKHEGHVFPVAPWEFE</sequence>
<organism evidence="1 2">
    <name type="scientific">Saccharopolyspora taberi</name>
    <dbReference type="NCBI Taxonomy" id="60895"/>
    <lineage>
        <taxon>Bacteria</taxon>
        <taxon>Bacillati</taxon>
        <taxon>Actinomycetota</taxon>
        <taxon>Actinomycetes</taxon>
        <taxon>Pseudonocardiales</taxon>
        <taxon>Pseudonocardiaceae</taxon>
        <taxon>Saccharopolyspora</taxon>
    </lineage>
</organism>
<evidence type="ECO:0008006" key="3">
    <source>
        <dbReference type="Google" id="ProtNLM"/>
    </source>
</evidence>
<dbReference type="InterPro" id="IPR050509">
    <property type="entry name" value="CoA-transferase_III"/>
</dbReference>
<dbReference type="PANTHER" id="PTHR48228">
    <property type="entry name" value="SUCCINYL-COA--D-CITRAMALATE COA-TRANSFERASE"/>
    <property type="match status" value="1"/>
</dbReference>
<dbReference type="PANTHER" id="PTHR48228:SF4">
    <property type="entry name" value="BLR3030 PROTEIN"/>
    <property type="match status" value="1"/>
</dbReference>
<dbReference type="Gene3D" id="3.40.50.10540">
    <property type="entry name" value="Crotonobetainyl-coa:carnitine coa-transferase, domain 1"/>
    <property type="match status" value="2"/>
</dbReference>
<proteinExistence type="predicted"/>